<dbReference type="GO" id="GO:0005634">
    <property type="term" value="C:nucleus"/>
    <property type="evidence" value="ECO:0007669"/>
    <property type="project" value="InterPro"/>
</dbReference>
<dbReference type="GO" id="GO:0006396">
    <property type="term" value="P:RNA processing"/>
    <property type="evidence" value="ECO:0007669"/>
    <property type="project" value="InterPro"/>
</dbReference>
<reference evidence="2" key="1">
    <citation type="submission" date="2019-09" db="EMBL/GenBank/DDBJ databases">
        <title>Draft genome information of white flower Hibiscus syriacus.</title>
        <authorList>
            <person name="Kim Y.-M."/>
        </authorList>
    </citation>
    <scope>NUCLEOTIDE SEQUENCE [LARGE SCALE GENOMIC DNA]</scope>
    <source>
        <strain evidence="2">YM2019G1</strain>
    </source>
</reference>
<dbReference type="Proteomes" id="UP000436088">
    <property type="component" value="Unassembled WGS sequence"/>
</dbReference>
<evidence type="ECO:0000256" key="1">
    <source>
        <dbReference type="SAM" id="MobiDB-lite"/>
    </source>
</evidence>
<evidence type="ECO:0000313" key="2">
    <source>
        <dbReference type="EMBL" id="KAE8671417.1"/>
    </source>
</evidence>
<feature type="region of interest" description="Disordered" evidence="1">
    <location>
        <begin position="158"/>
        <end position="200"/>
    </location>
</feature>
<gene>
    <name evidence="2" type="ORF">F3Y22_tig00111954pilonHSYRG00095</name>
</gene>
<organism evidence="2 3">
    <name type="scientific">Hibiscus syriacus</name>
    <name type="common">Rose of Sharon</name>
    <dbReference type="NCBI Taxonomy" id="106335"/>
    <lineage>
        <taxon>Eukaryota</taxon>
        <taxon>Viridiplantae</taxon>
        <taxon>Streptophyta</taxon>
        <taxon>Embryophyta</taxon>
        <taxon>Tracheophyta</taxon>
        <taxon>Spermatophyta</taxon>
        <taxon>Magnoliopsida</taxon>
        <taxon>eudicotyledons</taxon>
        <taxon>Gunneridae</taxon>
        <taxon>Pentapetalae</taxon>
        <taxon>rosids</taxon>
        <taxon>malvids</taxon>
        <taxon>Malvales</taxon>
        <taxon>Malvaceae</taxon>
        <taxon>Malvoideae</taxon>
        <taxon>Hibiscus</taxon>
    </lineage>
</organism>
<comment type="caution">
    <text evidence="2">The sequence shown here is derived from an EMBL/GenBank/DDBJ whole genome shotgun (WGS) entry which is preliminary data.</text>
</comment>
<feature type="compositionally biased region" description="Basic and acidic residues" evidence="1">
    <location>
        <begin position="175"/>
        <end position="193"/>
    </location>
</feature>
<evidence type="ECO:0000313" key="3">
    <source>
        <dbReference type="Proteomes" id="UP000436088"/>
    </source>
</evidence>
<dbReference type="InterPro" id="IPR008111">
    <property type="entry name" value="RNA-bd_8"/>
</dbReference>
<proteinExistence type="predicted"/>
<dbReference type="SUPFAM" id="SSF54928">
    <property type="entry name" value="RNA-binding domain, RBD"/>
    <property type="match status" value="1"/>
</dbReference>
<dbReference type="InterPro" id="IPR012677">
    <property type="entry name" value="Nucleotide-bd_a/b_plait_sf"/>
</dbReference>
<dbReference type="InterPro" id="IPR035979">
    <property type="entry name" value="RBD_domain_sf"/>
</dbReference>
<dbReference type="PANTHER" id="PTHR45894">
    <property type="entry name" value="RNA-BINDING PROTEIN 8A"/>
    <property type="match status" value="1"/>
</dbReference>
<dbReference type="AlphaFoldDB" id="A0A6A2YD93"/>
<dbReference type="PRINTS" id="PR01738">
    <property type="entry name" value="RNABINDINGM8"/>
</dbReference>
<protein>
    <submittedName>
        <fullName evidence="2">RNA-binding protein 8A</fullName>
    </submittedName>
</protein>
<name>A0A6A2YD93_HIBSY</name>
<dbReference type="GO" id="GO:0003723">
    <property type="term" value="F:RNA binding"/>
    <property type="evidence" value="ECO:0007669"/>
    <property type="project" value="InterPro"/>
</dbReference>
<accession>A0A6A2YD93</accession>
<dbReference type="EMBL" id="VEPZ02001470">
    <property type="protein sequence ID" value="KAE8671417.1"/>
    <property type="molecule type" value="Genomic_DNA"/>
</dbReference>
<dbReference type="Gene3D" id="3.30.70.330">
    <property type="match status" value="1"/>
</dbReference>
<keyword evidence="3" id="KW-1185">Reference proteome</keyword>
<dbReference type="GO" id="GO:0005737">
    <property type="term" value="C:cytoplasm"/>
    <property type="evidence" value="ECO:0007669"/>
    <property type="project" value="InterPro"/>
</dbReference>
<sequence>MNVINGGAVPDEDFSVDCFFDFNNGEFEEDSVKEKDSVSVSYQERIADDDSNLNSSSFSLGSVFTSELSVPDDEIAGLEWVSHFVEDSLPELPLPCMGFKQQTENRENTRFEAEPGPVFVKTPCFSLSVPSKTRSKRAKPAFPTWSIGSLPKLKSAITGGASTSLSGPKKTKGRGFRDEDANRQSRLTSRDFESLGTNGGLGPQRSIEGWIILVSGVHEEAQEDDSHNAFGEFGEINNLHLNLDRYTGFVKVGNMVN</sequence>